<dbReference type="InterPro" id="IPR036249">
    <property type="entry name" value="Thioredoxin-like_sf"/>
</dbReference>
<keyword evidence="4" id="KW-0413">Isomerase</keyword>
<dbReference type="PROSITE" id="PS50404">
    <property type="entry name" value="GST_NTER"/>
    <property type="match status" value="1"/>
</dbReference>
<dbReference type="SUPFAM" id="SSF47616">
    <property type="entry name" value="GST C-terminal domain-like"/>
    <property type="match status" value="1"/>
</dbReference>
<dbReference type="SUPFAM" id="SSF52833">
    <property type="entry name" value="Thioredoxin-like"/>
    <property type="match status" value="1"/>
</dbReference>
<sequence>MKLHTYYRSSASYRVRIALNLKGLEAEHLPVHLTRDGGEQFLAKFRATNPAALVPVLEDGSERIAQSLAIIEYLDERYPESPLLPASAADRAWVRQIALDVACDIHPLNNLRVLKYLTGPIGLSEEQKQTWIRHWIDLGLQALESRLATSPRRGAFCFGDRPTLADCCLVPQLFNAERFGMSLDAYPTLRRIEQACNILKAFQNAHPANQPDAE</sequence>
<dbReference type="PANTHER" id="PTHR42673:SF21">
    <property type="entry name" value="GLUTATHIONE S-TRANSFERASE YFCF"/>
    <property type="match status" value="1"/>
</dbReference>
<dbReference type="SFLD" id="SFLDG00358">
    <property type="entry name" value="Main_(cytGST)"/>
    <property type="match status" value="1"/>
</dbReference>
<dbReference type="Pfam" id="PF13410">
    <property type="entry name" value="GST_C_2"/>
    <property type="match status" value="1"/>
</dbReference>
<dbReference type="SFLD" id="SFLDS00019">
    <property type="entry name" value="Glutathione_Transferase_(cytos"/>
    <property type="match status" value="1"/>
</dbReference>
<evidence type="ECO:0000259" key="2">
    <source>
        <dbReference type="PROSITE" id="PS50404"/>
    </source>
</evidence>
<organism evidence="4 5">
    <name type="scientific">Solimonas aquatica</name>
    <dbReference type="NCBI Taxonomy" id="489703"/>
    <lineage>
        <taxon>Bacteria</taxon>
        <taxon>Pseudomonadati</taxon>
        <taxon>Pseudomonadota</taxon>
        <taxon>Gammaproteobacteria</taxon>
        <taxon>Nevskiales</taxon>
        <taxon>Nevskiaceae</taxon>
        <taxon>Solimonas</taxon>
    </lineage>
</organism>
<dbReference type="InterPro" id="IPR005955">
    <property type="entry name" value="GST_Zeta"/>
</dbReference>
<dbReference type="EMBL" id="FOFS01000001">
    <property type="protein sequence ID" value="SEP73553.1"/>
    <property type="molecule type" value="Genomic_DNA"/>
</dbReference>
<accession>A0A1H9AAS8</accession>
<dbReference type="InterPro" id="IPR034333">
    <property type="entry name" value="GST_Zeta_N"/>
</dbReference>
<dbReference type="InterPro" id="IPR004045">
    <property type="entry name" value="Glutathione_S-Trfase_N"/>
</dbReference>
<evidence type="ECO:0000256" key="1">
    <source>
        <dbReference type="ARBA" id="ARBA00010007"/>
    </source>
</evidence>
<dbReference type="STRING" id="489703.SAMN04488038_101330"/>
<feature type="domain" description="GST C-terminal" evidence="3">
    <location>
        <begin position="87"/>
        <end position="214"/>
    </location>
</feature>
<dbReference type="GO" id="GO:0006559">
    <property type="term" value="P:L-phenylalanine catabolic process"/>
    <property type="evidence" value="ECO:0007669"/>
    <property type="project" value="TreeGrafter"/>
</dbReference>
<feature type="domain" description="GST N-terminal" evidence="2">
    <location>
        <begin position="1"/>
        <end position="82"/>
    </location>
</feature>
<dbReference type="GO" id="GO:0016034">
    <property type="term" value="F:maleylacetoacetate isomerase activity"/>
    <property type="evidence" value="ECO:0007669"/>
    <property type="project" value="TreeGrafter"/>
</dbReference>
<dbReference type="GO" id="GO:0006749">
    <property type="term" value="P:glutathione metabolic process"/>
    <property type="evidence" value="ECO:0007669"/>
    <property type="project" value="TreeGrafter"/>
</dbReference>
<dbReference type="GO" id="GO:0005737">
    <property type="term" value="C:cytoplasm"/>
    <property type="evidence" value="ECO:0007669"/>
    <property type="project" value="InterPro"/>
</dbReference>
<evidence type="ECO:0000313" key="5">
    <source>
        <dbReference type="Proteomes" id="UP000199233"/>
    </source>
</evidence>
<gene>
    <name evidence="4" type="ORF">SAMN04488038_101330</name>
</gene>
<evidence type="ECO:0000259" key="3">
    <source>
        <dbReference type="PROSITE" id="PS50405"/>
    </source>
</evidence>
<dbReference type="NCBIfam" id="TIGR01262">
    <property type="entry name" value="maiA"/>
    <property type="match status" value="1"/>
</dbReference>
<reference evidence="5" key="1">
    <citation type="submission" date="2016-10" db="EMBL/GenBank/DDBJ databases">
        <authorList>
            <person name="Varghese N."/>
            <person name="Submissions S."/>
        </authorList>
    </citation>
    <scope>NUCLEOTIDE SEQUENCE [LARGE SCALE GENOMIC DNA]</scope>
    <source>
        <strain evidence="5">DSM 25927</strain>
    </source>
</reference>
<dbReference type="InterPro" id="IPR040079">
    <property type="entry name" value="Glutathione_S-Trfase"/>
</dbReference>
<dbReference type="InterPro" id="IPR034330">
    <property type="entry name" value="GST_Zeta_C"/>
</dbReference>
<name>A0A1H9AAS8_9GAMM</name>
<dbReference type="InterPro" id="IPR010987">
    <property type="entry name" value="Glutathione-S-Trfase_C-like"/>
</dbReference>
<dbReference type="OrthoDB" id="509852at2"/>
<dbReference type="InterPro" id="IPR036282">
    <property type="entry name" value="Glutathione-S-Trfase_C_sf"/>
</dbReference>
<keyword evidence="4" id="KW-0670">Pyruvate</keyword>
<protein>
    <submittedName>
        <fullName evidence="4">Maleylpyruvate isomerase</fullName>
    </submittedName>
</protein>
<dbReference type="AlphaFoldDB" id="A0A1H9AAS8"/>
<dbReference type="FunFam" id="1.20.1050.10:FF:000017">
    <property type="entry name" value="Maleylacetoacetate isomerase"/>
    <property type="match status" value="1"/>
</dbReference>
<evidence type="ECO:0000313" key="4">
    <source>
        <dbReference type="EMBL" id="SEP73553.1"/>
    </source>
</evidence>
<dbReference type="Gene3D" id="1.20.1050.10">
    <property type="match status" value="1"/>
</dbReference>
<dbReference type="Proteomes" id="UP000199233">
    <property type="component" value="Unassembled WGS sequence"/>
</dbReference>
<dbReference type="CDD" id="cd03042">
    <property type="entry name" value="GST_N_Zeta"/>
    <property type="match status" value="1"/>
</dbReference>
<comment type="similarity">
    <text evidence="1">Belongs to the GST superfamily. Zeta family.</text>
</comment>
<proteinExistence type="inferred from homology"/>
<dbReference type="PANTHER" id="PTHR42673">
    <property type="entry name" value="MALEYLACETOACETATE ISOMERASE"/>
    <property type="match status" value="1"/>
</dbReference>
<keyword evidence="5" id="KW-1185">Reference proteome</keyword>
<dbReference type="PROSITE" id="PS50405">
    <property type="entry name" value="GST_CTER"/>
    <property type="match status" value="1"/>
</dbReference>
<dbReference type="RefSeq" id="WP_093281084.1">
    <property type="nucleotide sequence ID" value="NZ_FOFS01000001.1"/>
</dbReference>
<dbReference type="Pfam" id="PF13417">
    <property type="entry name" value="GST_N_3"/>
    <property type="match status" value="1"/>
</dbReference>
<dbReference type="GO" id="GO:0004364">
    <property type="term" value="F:glutathione transferase activity"/>
    <property type="evidence" value="ECO:0007669"/>
    <property type="project" value="TreeGrafter"/>
</dbReference>
<dbReference type="CDD" id="cd03191">
    <property type="entry name" value="GST_C_Zeta"/>
    <property type="match status" value="1"/>
</dbReference>
<dbReference type="Gene3D" id="3.40.30.10">
    <property type="entry name" value="Glutaredoxin"/>
    <property type="match status" value="1"/>
</dbReference>